<dbReference type="EMBL" id="JADBEM010000001">
    <property type="protein sequence ID" value="MBE1603359.1"/>
    <property type="molecule type" value="Genomic_DNA"/>
</dbReference>
<accession>A0A927MNX1</accession>
<evidence type="ECO:0000313" key="2">
    <source>
        <dbReference type="Proteomes" id="UP000638648"/>
    </source>
</evidence>
<gene>
    <name evidence="1" type="ORF">HEB94_000207</name>
</gene>
<keyword evidence="2" id="KW-1185">Reference proteome</keyword>
<sequence length="68" mass="7602">MEMKVQLSGKGGDMQEETCPYAYTRAIEAAGGRDNLTERELQLIDMGVRAGIQSAQELIAEKLRERDE</sequence>
<dbReference type="RefSeq" id="WP_192748216.1">
    <property type="nucleotide sequence ID" value="NZ_BAABJL010000249.1"/>
</dbReference>
<name>A0A927MNX1_9ACTN</name>
<dbReference type="Proteomes" id="UP000638648">
    <property type="component" value="Unassembled WGS sequence"/>
</dbReference>
<organism evidence="1 2">
    <name type="scientific">Actinopolymorpha pittospori</name>
    <dbReference type="NCBI Taxonomy" id="648752"/>
    <lineage>
        <taxon>Bacteria</taxon>
        <taxon>Bacillati</taxon>
        <taxon>Actinomycetota</taxon>
        <taxon>Actinomycetes</taxon>
        <taxon>Propionibacteriales</taxon>
        <taxon>Actinopolymorphaceae</taxon>
        <taxon>Actinopolymorpha</taxon>
    </lineage>
</organism>
<protein>
    <submittedName>
        <fullName evidence="1">Uncharacterized protein</fullName>
    </submittedName>
</protein>
<evidence type="ECO:0000313" key="1">
    <source>
        <dbReference type="EMBL" id="MBE1603359.1"/>
    </source>
</evidence>
<comment type="caution">
    <text evidence="1">The sequence shown here is derived from an EMBL/GenBank/DDBJ whole genome shotgun (WGS) entry which is preliminary data.</text>
</comment>
<dbReference type="AlphaFoldDB" id="A0A927MNX1"/>
<reference evidence="1" key="1">
    <citation type="submission" date="2020-10" db="EMBL/GenBank/DDBJ databases">
        <title>Sequencing the genomes of 1000 actinobacteria strains.</title>
        <authorList>
            <person name="Klenk H.-P."/>
        </authorList>
    </citation>
    <scope>NUCLEOTIDE SEQUENCE</scope>
    <source>
        <strain evidence="1">DSM 45354</strain>
    </source>
</reference>
<proteinExistence type="predicted"/>